<dbReference type="Pfam" id="PF04542">
    <property type="entry name" value="Sigma70_r2"/>
    <property type="match status" value="1"/>
</dbReference>
<dbReference type="SUPFAM" id="SSF88659">
    <property type="entry name" value="Sigma3 and sigma4 domains of RNA polymerase sigma factors"/>
    <property type="match status" value="1"/>
</dbReference>
<dbReference type="Gene3D" id="1.10.10.10">
    <property type="entry name" value="Winged helix-like DNA-binding domain superfamily/Winged helix DNA-binding domain"/>
    <property type="match status" value="1"/>
</dbReference>
<proteinExistence type="inferred from homology"/>
<dbReference type="AlphaFoldDB" id="A0A7V8VGS4"/>
<dbReference type="InterPro" id="IPR036388">
    <property type="entry name" value="WH-like_DNA-bd_sf"/>
</dbReference>
<sequence length="175" mass="20554">MQESPLLRQFLQHRHVILAYVHTLTRDWSASEEIFQEVGLAIAQQARNGVQVNQFLAWALEIARRQTSAYYRRHQRQKKIMPLSESLAEVVAQSIQENERLVGESDVRYRFLKMCLEALKGRSREVIEQRYKLGRSISDIAKTLAWQPESVKVALSRARQWLRNCVQRKVHLIED</sequence>
<dbReference type="Proteomes" id="UP000542342">
    <property type="component" value="Unassembled WGS sequence"/>
</dbReference>
<comment type="caution">
    <text evidence="7">The sequence shown here is derived from an EMBL/GenBank/DDBJ whole genome shotgun (WGS) entry which is preliminary data.</text>
</comment>
<organism evidence="7 8">
    <name type="scientific">Thermogemmata fonticola</name>
    <dbReference type="NCBI Taxonomy" id="2755323"/>
    <lineage>
        <taxon>Bacteria</taxon>
        <taxon>Pseudomonadati</taxon>
        <taxon>Planctomycetota</taxon>
        <taxon>Planctomycetia</taxon>
        <taxon>Gemmatales</taxon>
        <taxon>Gemmataceae</taxon>
        <taxon>Thermogemmata</taxon>
    </lineage>
</organism>
<dbReference type="InterPro" id="IPR039425">
    <property type="entry name" value="RNA_pol_sigma-70-like"/>
</dbReference>
<dbReference type="InterPro" id="IPR014284">
    <property type="entry name" value="RNA_pol_sigma-70_dom"/>
</dbReference>
<accession>A0A7V8VGS4</accession>
<evidence type="ECO:0000256" key="1">
    <source>
        <dbReference type="ARBA" id="ARBA00010641"/>
    </source>
</evidence>
<dbReference type="Gene3D" id="1.10.1740.10">
    <property type="match status" value="1"/>
</dbReference>
<dbReference type="EMBL" id="JACEFB010000016">
    <property type="protein sequence ID" value="MBA2227642.1"/>
    <property type="molecule type" value="Genomic_DNA"/>
</dbReference>
<gene>
    <name evidence="7" type="ORF">H0921_15905</name>
</gene>
<keyword evidence="4" id="KW-0804">Transcription</keyword>
<evidence type="ECO:0000259" key="5">
    <source>
        <dbReference type="Pfam" id="PF04542"/>
    </source>
</evidence>
<evidence type="ECO:0000259" key="6">
    <source>
        <dbReference type="Pfam" id="PF08281"/>
    </source>
</evidence>
<dbReference type="PANTHER" id="PTHR43133">
    <property type="entry name" value="RNA POLYMERASE ECF-TYPE SIGMA FACTO"/>
    <property type="match status" value="1"/>
</dbReference>
<keyword evidence="8" id="KW-1185">Reference proteome</keyword>
<name>A0A7V8VGS4_9BACT</name>
<dbReference type="SUPFAM" id="SSF88946">
    <property type="entry name" value="Sigma2 domain of RNA polymerase sigma factors"/>
    <property type="match status" value="1"/>
</dbReference>
<evidence type="ECO:0000256" key="3">
    <source>
        <dbReference type="ARBA" id="ARBA00023082"/>
    </source>
</evidence>
<reference evidence="7 8" key="1">
    <citation type="submission" date="2020-07" db="EMBL/GenBank/DDBJ databases">
        <title>Thermogemmata thermophila gen. nov., sp. nov., a novel moderate thermophilic planctomycete from a Kamchatka hot spring.</title>
        <authorList>
            <person name="Elcheninov A.G."/>
            <person name="Podosokorskaya O.A."/>
            <person name="Kovaleva O.L."/>
            <person name="Novikov A."/>
            <person name="Bonch-Osmolovskaya E.A."/>
            <person name="Toshchakov S.V."/>
            <person name="Kublanov I.V."/>
        </authorList>
    </citation>
    <scope>NUCLEOTIDE SEQUENCE [LARGE SCALE GENOMIC DNA]</scope>
    <source>
        <strain evidence="7 8">2918</strain>
    </source>
</reference>
<dbReference type="InterPro" id="IPR013249">
    <property type="entry name" value="RNA_pol_sigma70_r4_t2"/>
</dbReference>
<dbReference type="InterPro" id="IPR013324">
    <property type="entry name" value="RNA_pol_sigma_r3/r4-like"/>
</dbReference>
<dbReference type="GO" id="GO:0003677">
    <property type="term" value="F:DNA binding"/>
    <property type="evidence" value="ECO:0007669"/>
    <property type="project" value="InterPro"/>
</dbReference>
<dbReference type="GO" id="GO:0016987">
    <property type="term" value="F:sigma factor activity"/>
    <property type="evidence" value="ECO:0007669"/>
    <property type="project" value="UniProtKB-KW"/>
</dbReference>
<dbReference type="InterPro" id="IPR007627">
    <property type="entry name" value="RNA_pol_sigma70_r2"/>
</dbReference>
<dbReference type="InterPro" id="IPR013325">
    <property type="entry name" value="RNA_pol_sigma_r2"/>
</dbReference>
<protein>
    <submittedName>
        <fullName evidence="7">Sigma-70 family RNA polymerase sigma factor</fullName>
    </submittedName>
</protein>
<dbReference type="GO" id="GO:0006352">
    <property type="term" value="P:DNA-templated transcription initiation"/>
    <property type="evidence" value="ECO:0007669"/>
    <property type="project" value="InterPro"/>
</dbReference>
<dbReference type="PANTHER" id="PTHR43133:SF51">
    <property type="entry name" value="RNA POLYMERASE SIGMA FACTOR"/>
    <property type="match status" value="1"/>
</dbReference>
<feature type="domain" description="RNA polymerase sigma-70 region 2" evidence="5">
    <location>
        <begin position="11"/>
        <end position="76"/>
    </location>
</feature>
<dbReference type="RefSeq" id="WP_194539501.1">
    <property type="nucleotide sequence ID" value="NZ_JACEFB010000016.1"/>
</dbReference>
<evidence type="ECO:0000256" key="4">
    <source>
        <dbReference type="ARBA" id="ARBA00023163"/>
    </source>
</evidence>
<evidence type="ECO:0000313" key="7">
    <source>
        <dbReference type="EMBL" id="MBA2227642.1"/>
    </source>
</evidence>
<comment type="similarity">
    <text evidence="1">Belongs to the sigma-70 factor family. ECF subfamily.</text>
</comment>
<evidence type="ECO:0000256" key="2">
    <source>
        <dbReference type="ARBA" id="ARBA00023015"/>
    </source>
</evidence>
<feature type="domain" description="RNA polymerase sigma factor 70 region 4 type 2" evidence="6">
    <location>
        <begin position="113"/>
        <end position="162"/>
    </location>
</feature>
<dbReference type="Pfam" id="PF08281">
    <property type="entry name" value="Sigma70_r4_2"/>
    <property type="match status" value="1"/>
</dbReference>
<keyword evidence="2" id="KW-0805">Transcription regulation</keyword>
<keyword evidence="3" id="KW-0731">Sigma factor</keyword>
<evidence type="ECO:0000313" key="8">
    <source>
        <dbReference type="Proteomes" id="UP000542342"/>
    </source>
</evidence>
<dbReference type="NCBIfam" id="TIGR02937">
    <property type="entry name" value="sigma70-ECF"/>
    <property type="match status" value="1"/>
</dbReference>